<keyword evidence="2" id="KW-0966">Cell projection</keyword>
<feature type="domain" description="Flagellar protein FlgJ N-terminal" evidence="1">
    <location>
        <begin position="52"/>
        <end position="95"/>
    </location>
</feature>
<keyword evidence="2" id="KW-0282">Flagellum</keyword>
<evidence type="ECO:0000259" key="1">
    <source>
        <dbReference type="Pfam" id="PF10135"/>
    </source>
</evidence>
<dbReference type="EMBL" id="CP036434">
    <property type="protein sequence ID" value="QDV09973.1"/>
    <property type="molecule type" value="Genomic_DNA"/>
</dbReference>
<dbReference type="Proteomes" id="UP000320390">
    <property type="component" value="Chromosome"/>
</dbReference>
<keyword evidence="2" id="KW-0969">Cilium</keyword>
<organism evidence="2 3">
    <name type="scientific">Saltatorellus ferox</name>
    <dbReference type="NCBI Taxonomy" id="2528018"/>
    <lineage>
        <taxon>Bacteria</taxon>
        <taxon>Pseudomonadati</taxon>
        <taxon>Planctomycetota</taxon>
        <taxon>Planctomycetia</taxon>
        <taxon>Planctomycetia incertae sedis</taxon>
        <taxon>Saltatorellus</taxon>
    </lineage>
</organism>
<name>A0A518F0V1_9BACT</name>
<proteinExistence type="predicted"/>
<reference evidence="2 3" key="1">
    <citation type="submission" date="2019-02" db="EMBL/GenBank/DDBJ databases">
        <title>Deep-cultivation of Planctomycetes and their phenomic and genomic characterization uncovers novel biology.</title>
        <authorList>
            <person name="Wiegand S."/>
            <person name="Jogler M."/>
            <person name="Boedeker C."/>
            <person name="Pinto D."/>
            <person name="Vollmers J."/>
            <person name="Rivas-Marin E."/>
            <person name="Kohn T."/>
            <person name="Peeters S.H."/>
            <person name="Heuer A."/>
            <person name="Rast P."/>
            <person name="Oberbeckmann S."/>
            <person name="Bunk B."/>
            <person name="Jeske O."/>
            <person name="Meyerdierks A."/>
            <person name="Storesund J.E."/>
            <person name="Kallscheuer N."/>
            <person name="Luecker S."/>
            <person name="Lage O.M."/>
            <person name="Pohl T."/>
            <person name="Merkel B.J."/>
            <person name="Hornburger P."/>
            <person name="Mueller R.-W."/>
            <person name="Bruemmer F."/>
            <person name="Labrenz M."/>
            <person name="Spormann A.M."/>
            <person name="Op den Camp H."/>
            <person name="Overmann J."/>
            <person name="Amann R."/>
            <person name="Jetten M.S.M."/>
            <person name="Mascher T."/>
            <person name="Medema M.H."/>
            <person name="Devos D.P."/>
            <person name="Kaster A.-K."/>
            <person name="Ovreas L."/>
            <person name="Rohde M."/>
            <person name="Galperin M.Y."/>
            <person name="Jogler C."/>
        </authorList>
    </citation>
    <scope>NUCLEOTIDE SEQUENCE [LARGE SCALE GENOMIC DNA]</scope>
    <source>
        <strain evidence="2 3">Poly30</strain>
    </source>
</reference>
<dbReference type="Pfam" id="PF10135">
    <property type="entry name" value="Rod-binding"/>
    <property type="match status" value="1"/>
</dbReference>
<dbReference type="InterPro" id="IPR019301">
    <property type="entry name" value="Flagellar_prot_FlgJ_N"/>
</dbReference>
<keyword evidence="3" id="KW-1185">Reference proteome</keyword>
<protein>
    <submittedName>
        <fullName evidence="2">Flagellar rod assembly protein/muramidase FlgJ</fullName>
    </submittedName>
</protein>
<gene>
    <name evidence="2" type="ORF">Poly30_55340</name>
</gene>
<sequence>MDGLTLGNAAAPQRNDLLANRISRMDKGSGKGEPEMVAQEIESLFATLLVSEMRKGLGEGFFGSGAGSDTFNGWFDEEIGASLSARGSLGLADAVHESLIREKAAADAEALRHVAEGKKAPEEGTAR</sequence>
<accession>A0A518F0V1</accession>
<evidence type="ECO:0000313" key="3">
    <source>
        <dbReference type="Proteomes" id="UP000320390"/>
    </source>
</evidence>
<evidence type="ECO:0000313" key="2">
    <source>
        <dbReference type="EMBL" id="QDV09973.1"/>
    </source>
</evidence>
<dbReference type="OrthoDB" id="289937at2"/>
<dbReference type="RefSeq" id="WP_145205325.1">
    <property type="nucleotide sequence ID" value="NZ_CP036434.1"/>
</dbReference>
<dbReference type="AlphaFoldDB" id="A0A518F0V1"/>